<dbReference type="Gene3D" id="3.30.450.380">
    <property type="match status" value="1"/>
</dbReference>
<dbReference type="CDD" id="cd01130">
    <property type="entry name" value="VirB11-like_ATPase"/>
    <property type="match status" value="1"/>
</dbReference>
<comment type="similarity">
    <text evidence="1">Belongs to the GSP E family.</text>
</comment>
<dbReference type="InterPro" id="IPR050921">
    <property type="entry name" value="T4SS_GSP_E_ATPase"/>
</dbReference>
<reference evidence="3" key="1">
    <citation type="submission" date="2020-05" db="EMBL/GenBank/DDBJ databases">
        <authorList>
            <person name="Chiriac C."/>
            <person name="Salcher M."/>
            <person name="Ghai R."/>
            <person name="Kavagutti S V."/>
        </authorList>
    </citation>
    <scope>NUCLEOTIDE SEQUENCE</scope>
</reference>
<dbReference type="Pfam" id="PF00437">
    <property type="entry name" value="T2SSE"/>
    <property type="match status" value="1"/>
</dbReference>
<dbReference type="GO" id="GO:0016887">
    <property type="term" value="F:ATP hydrolysis activity"/>
    <property type="evidence" value="ECO:0007669"/>
    <property type="project" value="InterPro"/>
</dbReference>
<dbReference type="PANTHER" id="PTHR30486:SF6">
    <property type="entry name" value="TYPE IV PILUS RETRACTATION ATPASE PILT"/>
    <property type="match status" value="1"/>
</dbReference>
<gene>
    <name evidence="3" type="ORF">UFOPK2370_00874</name>
</gene>
<dbReference type="InterPro" id="IPR027417">
    <property type="entry name" value="P-loop_NTPase"/>
</dbReference>
<organism evidence="3">
    <name type="scientific">freshwater metagenome</name>
    <dbReference type="NCBI Taxonomy" id="449393"/>
    <lineage>
        <taxon>unclassified sequences</taxon>
        <taxon>metagenomes</taxon>
        <taxon>ecological metagenomes</taxon>
    </lineage>
</organism>
<accession>A0A6J6NZP5</accession>
<dbReference type="AlphaFoldDB" id="A0A6J6NZP5"/>
<evidence type="ECO:0000313" key="3">
    <source>
        <dbReference type="EMBL" id="CAB4689773.1"/>
    </source>
</evidence>
<name>A0A6J6NZP5_9ZZZZ</name>
<evidence type="ECO:0000256" key="1">
    <source>
        <dbReference type="ARBA" id="ARBA00006611"/>
    </source>
</evidence>
<feature type="domain" description="Bacterial type II secretion system protein E" evidence="2">
    <location>
        <begin position="60"/>
        <end position="314"/>
    </location>
</feature>
<proteinExistence type="inferred from homology"/>
<protein>
    <submittedName>
        <fullName evidence="3">Unannotated protein</fullName>
    </submittedName>
</protein>
<dbReference type="PANTHER" id="PTHR30486">
    <property type="entry name" value="TWITCHING MOTILITY PROTEIN PILT"/>
    <property type="match status" value="1"/>
</dbReference>
<dbReference type="SUPFAM" id="SSF52540">
    <property type="entry name" value="P-loop containing nucleoside triphosphate hydrolases"/>
    <property type="match status" value="1"/>
</dbReference>
<dbReference type="Gene3D" id="3.40.50.300">
    <property type="entry name" value="P-loop containing nucleotide triphosphate hydrolases"/>
    <property type="match status" value="1"/>
</dbReference>
<dbReference type="InterPro" id="IPR001482">
    <property type="entry name" value="T2SS/T4SS_dom"/>
</dbReference>
<evidence type="ECO:0000259" key="2">
    <source>
        <dbReference type="Pfam" id="PF00437"/>
    </source>
</evidence>
<sequence length="366" mass="40360">MTTIQGEISQAARQLNNRVSAAEALDRAVDLVSQKRGLGLEARQDLASAAKSETLGYGVLQPYFDDSTIEEIWINRPNELFVSRAGLSERIFLSLSAEDISSLVERMLRHSGRRLDRSSPFVDAALADGSRLHVIIPDIAREHWSLNIRKFPSQIWRLANLVERDVLTLQQARFLAGQIRAGKNVLVSGATQAGKTTMLCALIAETNPAKRLLTVEETFEIRAVNFDWVALQTRQANLEGRGEVSLRRLVKESLRMRPELLVVGEVREAESLDLLIAMNSGLPGLCTIHANSALEAVQKLCTLPLLAGANISAEFVKATVANCIEIVVHCEMLENGQRRVSQIAAVNWNATRHEVAVDLIEIGKSD</sequence>
<dbReference type="EMBL" id="CAEZXK010000022">
    <property type="protein sequence ID" value="CAB4689773.1"/>
    <property type="molecule type" value="Genomic_DNA"/>
</dbReference>